<dbReference type="EMBL" id="AMZH03011305">
    <property type="protein sequence ID" value="RRT53109.1"/>
    <property type="molecule type" value="Genomic_DNA"/>
</dbReference>
<gene>
    <name evidence="1" type="ORF">B296_00035476</name>
</gene>
<proteinExistence type="predicted"/>
<reference evidence="1 2" key="1">
    <citation type="journal article" date="2014" name="Agronomy (Basel)">
        <title>A Draft Genome Sequence for Ensete ventricosum, the Drought-Tolerant Tree Against Hunger.</title>
        <authorList>
            <person name="Harrison J."/>
            <person name="Moore K.A."/>
            <person name="Paszkiewicz K."/>
            <person name="Jones T."/>
            <person name="Grant M."/>
            <person name="Ambacheew D."/>
            <person name="Muzemil S."/>
            <person name="Studholme D.J."/>
        </authorList>
    </citation>
    <scope>NUCLEOTIDE SEQUENCE [LARGE SCALE GENOMIC DNA]</scope>
</reference>
<sequence length="116" mass="12557">MPEEETKPFPASLAIALTNPNHLLSNSLPPPLPSRPLALPPPLPRSRGRFLGLVPAPGRPARWRESYLAIDSDALPLPMTYPDSSPVSPQRSTADSSVIPVSRLQFVLVLSFDLPS</sequence>
<protein>
    <submittedName>
        <fullName evidence="1">Uncharacterized protein</fullName>
    </submittedName>
</protein>
<accession>A0A426YN07</accession>
<evidence type="ECO:0000313" key="2">
    <source>
        <dbReference type="Proteomes" id="UP000287651"/>
    </source>
</evidence>
<name>A0A426YN07_ENSVE</name>
<evidence type="ECO:0000313" key="1">
    <source>
        <dbReference type="EMBL" id="RRT53109.1"/>
    </source>
</evidence>
<dbReference type="Proteomes" id="UP000287651">
    <property type="component" value="Unassembled WGS sequence"/>
</dbReference>
<dbReference type="AlphaFoldDB" id="A0A426YN07"/>
<comment type="caution">
    <text evidence="1">The sequence shown here is derived from an EMBL/GenBank/DDBJ whole genome shotgun (WGS) entry which is preliminary data.</text>
</comment>
<organism evidence="1 2">
    <name type="scientific">Ensete ventricosum</name>
    <name type="common">Abyssinian banana</name>
    <name type="synonym">Musa ensete</name>
    <dbReference type="NCBI Taxonomy" id="4639"/>
    <lineage>
        <taxon>Eukaryota</taxon>
        <taxon>Viridiplantae</taxon>
        <taxon>Streptophyta</taxon>
        <taxon>Embryophyta</taxon>
        <taxon>Tracheophyta</taxon>
        <taxon>Spermatophyta</taxon>
        <taxon>Magnoliopsida</taxon>
        <taxon>Liliopsida</taxon>
        <taxon>Zingiberales</taxon>
        <taxon>Musaceae</taxon>
        <taxon>Ensete</taxon>
    </lineage>
</organism>